<dbReference type="SUPFAM" id="SSF53474">
    <property type="entry name" value="alpha/beta-Hydrolases"/>
    <property type="match status" value="1"/>
</dbReference>
<sequence>MSLSPLQVPLRAVAAATYPILYPIFRNNALLTPELSRAVITTTLSLYENLPGSDALFQVVGNLLGGPSLNQQFDRVIVGQVPLNANGNQLLHFAQLIMINQTAKYDYGPIENPQRYNSLVPPKYDFTKIRLNQSIALFAGTTDAQAPLDNVVYLRSVLQNNVFYQKTIEGYNHYDFVIGRDNYQQVNKPVLDLFIYRLATVE</sequence>
<protein>
    <submittedName>
        <fullName evidence="1">Lipase member K</fullName>
    </submittedName>
</protein>
<dbReference type="Gene3D" id="3.40.50.1820">
    <property type="entry name" value="alpha/beta hydrolase"/>
    <property type="match status" value="1"/>
</dbReference>
<gene>
    <name evidence="1" type="primary">Lipk</name>
    <name evidence="1" type="ORF">GZH46_00737</name>
</gene>
<evidence type="ECO:0000313" key="1">
    <source>
        <dbReference type="EMBL" id="KAG9510712.1"/>
    </source>
</evidence>
<dbReference type="PANTHER" id="PTHR11005">
    <property type="entry name" value="LYSOSOMAL ACID LIPASE-RELATED"/>
    <property type="match status" value="1"/>
</dbReference>
<keyword evidence="2" id="KW-1185">Reference proteome</keyword>
<evidence type="ECO:0000313" key="2">
    <source>
        <dbReference type="Proteomes" id="UP000825002"/>
    </source>
</evidence>
<comment type="caution">
    <text evidence="1">The sequence shown here is derived from an EMBL/GenBank/DDBJ whole genome shotgun (WGS) entry which is preliminary data.</text>
</comment>
<dbReference type="EMBL" id="JAIFTH010000089">
    <property type="protein sequence ID" value="KAG9510712.1"/>
    <property type="molecule type" value="Genomic_DNA"/>
</dbReference>
<accession>A0ABQ7SBE8</accession>
<name>A0ABQ7SBE8_9ACAR</name>
<dbReference type="Proteomes" id="UP000825002">
    <property type="component" value="Unassembled WGS sequence"/>
</dbReference>
<dbReference type="InterPro" id="IPR029058">
    <property type="entry name" value="AB_hydrolase_fold"/>
</dbReference>
<organism evidence="1 2">
    <name type="scientific">Fragariocoptes setiger</name>
    <dbReference type="NCBI Taxonomy" id="1670756"/>
    <lineage>
        <taxon>Eukaryota</taxon>
        <taxon>Metazoa</taxon>
        <taxon>Ecdysozoa</taxon>
        <taxon>Arthropoda</taxon>
        <taxon>Chelicerata</taxon>
        <taxon>Arachnida</taxon>
        <taxon>Acari</taxon>
        <taxon>Acariformes</taxon>
        <taxon>Trombidiformes</taxon>
        <taxon>Prostigmata</taxon>
        <taxon>Eupodina</taxon>
        <taxon>Eriophyoidea</taxon>
        <taxon>Phytoptidae</taxon>
        <taxon>Fragariocoptes</taxon>
    </lineage>
</organism>
<reference evidence="1 2" key="1">
    <citation type="submission" date="2020-10" db="EMBL/GenBank/DDBJ databases">
        <authorList>
            <person name="Klimov P.B."/>
            <person name="Dyachkov S.M."/>
            <person name="Chetverikov P.E."/>
        </authorList>
    </citation>
    <scope>NUCLEOTIDE SEQUENCE [LARGE SCALE GENOMIC DNA]</scope>
    <source>
        <strain evidence="1">BMOC 18-1129-001#AD2665</strain>
        <tissue evidence="1">Entire mites</tissue>
    </source>
</reference>
<proteinExistence type="predicted"/>